<accession>A0ABV4VIZ5</accession>
<evidence type="ECO:0000313" key="3">
    <source>
        <dbReference type="Proteomes" id="UP001576708"/>
    </source>
</evidence>
<keyword evidence="3" id="KW-1185">Reference proteome</keyword>
<organism evidence="2 3">
    <name type="scientific">Shewanella mangrovisoli</name>
    <dbReference type="NCBI Taxonomy" id="2864211"/>
    <lineage>
        <taxon>Bacteria</taxon>
        <taxon>Pseudomonadati</taxon>
        <taxon>Pseudomonadota</taxon>
        <taxon>Gammaproteobacteria</taxon>
        <taxon>Alteromonadales</taxon>
        <taxon>Shewanellaceae</taxon>
        <taxon>Shewanella</taxon>
    </lineage>
</organism>
<proteinExistence type="predicted"/>
<sequence>MDFLVLIADLFNPTHPELAKSCRQDKTLLIMVLVGCTLFAGFIGMLVAMAN</sequence>
<evidence type="ECO:0000256" key="1">
    <source>
        <dbReference type="SAM" id="Phobius"/>
    </source>
</evidence>
<comment type="caution">
    <text evidence="2">The sequence shown here is derived from an EMBL/GenBank/DDBJ whole genome shotgun (WGS) entry which is preliminary data.</text>
</comment>
<keyword evidence="1" id="KW-0472">Membrane</keyword>
<keyword evidence="1" id="KW-1133">Transmembrane helix</keyword>
<feature type="transmembrane region" description="Helical" evidence="1">
    <location>
        <begin position="28"/>
        <end position="50"/>
    </location>
</feature>
<dbReference type="EMBL" id="JBHFGU010000003">
    <property type="protein sequence ID" value="MFB2620206.1"/>
    <property type="molecule type" value="Genomic_DNA"/>
</dbReference>
<dbReference type="Proteomes" id="UP001576708">
    <property type="component" value="Unassembled WGS sequence"/>
</dbReference>
<reference evidence="2 3" key="1">
    <citation type="submission" date="2024-09" db="EMBL/GenBank/DDBJ databases">
        <authorList>
            <person name="Zhang Y."/>
        </authorList>
    </citation>
    <scope>NUCLEOTIDE SEQUENCE [LARGE SCALE GENOMIC DNA]</scope>
    <source>
        <strain evidence="2 3">ZJ318</strain>
    </source>
</reference>
<dbReference type="RefSeq" id="WP_342201596.1">
    <property type="nucleotide sequence ID" value="NZ_JBCATE010000003.1"/>
</dbReference>
<evidence type="ECO:0000313" key="2">
    <source>
        <dbReference type="EMBL" id="MFB2620206.1"/>
    </source>
</evidence>
<protein>
    <submittedName>
        <fullName evidence="2">Uncharacterized protein</fullName>
    </submittedName>
</protein>
<name>A0ABV4VIZ5_9GAMM</name>
<gene>
    <name evidence="2" type="ORF">ACE02W_10350</name>
</gene>
<keyword evidence="1" id="KW-0812">Transmembrane</keyword>